<keyword evidence="1" id="KW-0732">Signal</keyword>
<comment type="caution">
    <text evidence="2">The sequence shown here is derived from an EMBL/GenBank/DDBJ whole genome shotgun (WGS) entry which is preliminary data.</text>
</comment>
<name>A0ABT0B239_9SPHN</name>
<gene>
    <name evidence="2" type="ORF">MTR64_09890</name>
</gene>
<dbReference type="Proteomes" id="UP001162880">
    <property type="component" value="Unassembled WGS sequence"/>
</dbReference>
<keyword evidence="3" id="KW-1185">Reference proteome</keyword>
<sequence length="125" mass="13545">MRRLTIAASAMAALLVATPAVGDVIVQDGGWADRPFVEVRYSDLDLDSQGGLATLNRRLAAAAITVCGADEIRQLRVHVAVRNCRSDSMERAFADRDAVIAARMAARDDPTRLAAMELPALRVRR</sequence>
<dbReference type="RefSeq" id="WP_243993320.1">
    <property type="nucleotide sequence ID" value="NZ_JALHLE010000012.1"/>
</dbReference>
<dbReference type="EMBL" id="JALHLE010000012">
    <property type="protein sequence ID" value="MCJ2178874.1"/>
    <property type="molecule type" value="Genomic_DNA"/>
</dbReference>
<feature type="chain" id="PRO_5046191009" evidence="1">
    <location>
        <begin position="23"/>
        <end position="125"/>
    </location>
</feature>
<protein>
    <submittedName>
        <fullName evidence="2">UrcA family protein</fullName>
    </submittedName>
</protein>
<feature type="signal peptide" evidence="1">
    <location>
        <begin position="1"/>
        <end position="22"/>
    </location>
</feature>
<reference evidence="2" key="1">
    <citation type="submission" date="2022-03" db="EMBL/GenBank/DDBJ databases">
        <title>Identification of a novel bacterium isolated from mangrove sediments.</title>
        <authorList>
            <person name="Pan X."/>
        </authorList>
    </citation>
    <scope>NUCLEOTIDE SEQUENCE</scope>
    <source>
        <strain evidence="2">B2580</strain>
    </source>
</reference>
<evidence type="ECO:0000313" key="2">
    <source>
        <dbReference type="EMBL" id="MCJ2178874.1"/>
    </source>
</evidence>
<accession>A0ABT0B239</accession>
<dbReference type="NCBIfam" id="TIGR04433">
    <property type="entry name" value="UrcA_uranyl"/>
    <property type="match status" value="1"/>
</dbReference>
<evidence type="ECO:0000313" key="3">
    <source>
        <dbReference type="Proteomes" id="UP001162880"/>
    </source>
</evidence>
<evidence type="ECO:0000256" key="1">
    <source>
        <dbReference type="SAM" id="SignalP"/>
    </source>
</evidence>
<dbReference type="InterPro" id="IPR030972">
    <property type="entry name" value="UrcA_uranyl"/>
</dbReference>
<organism evidence="2 3">
    <name type="scientific">Novosphingobium album</name>
    <name type="common">ex Hu et al. 2023</name>
    <dbReference type="NCBI Taxonomy" id="2930093"/>
    <lineage>
        <taxon>Bacteria</taxon>
        <taxon>Pseudomonadati</taxon>
        <taxon>Pseudomonadota</taxon>
        <taxon>Alphaproteobacteria</taxon>
        <taxon>Sphingomonadales</taxon>
        <taxon>Sphingomonadaceae</taxon>
        <taxon>Novosphingobium</taxon>
    </lineage>
</organism>
<proteinExistence type="predicted"/>